<dbReference type="EMBL" id="JAAGAA010000002">
    <property type="protein sequence ID" value="NDV11647.1"/>
    <property type="molecule type" value="Genomic_DNA"/>
</dbReference>
<evidence type="ECO:0000313" key="2">
    <source>
        <dbReference type="EMBL" id="NDV11647.1"/>
    </source>
</evidence>
<name>A0A6B2KPC8_9NEIS</name>
<gene>
    <name evidence="2" type="ORF">GZH52_02395</name>
</gene>
<evidence type="ECO:0000256" key="1">
    <source>
        <dbReference type="SAM" id="MobiDB-lite"/>
    </source>
</evidence>
<protein>
    <submittedName>
        <fullName evidence="2">Uncharacterized protein</fullName>
    </submittedName>
</protein>
<dbReference type="RefSeq" id="WP_163314917.1">
    <property type="nucleotide sequence ID" value="NZ_JAAGAA010000002.1"/>
</dbReference>
<accession>A0A6B2KPC8</accession>
<keyword evidence="3" id="KW-1185">Reference proteome</keyword>
<sequence>MSKQAWATQAAGRVKALPAARTETKAERFRAIYPDIEAALGRGVSQAALVETLAQSGLVMTLDELRNALYRERKRLKKQAGKEPTHETQAPKAPRTPAATSDPAPVGHRPLDLGTRSNDGNTGAGFNWPTYRDQPTTW</sequence>
<comment type="caution">
    <text evidence="2">The sequence shown here is derived from an EMBL/GenBank/DDBJ whole genome shotgun (WGS) entry which is preliminary data.</text>
</comment>
<evidence type="ECO:0000313" key="3">
    <source>
        <dbReference type="Proteomes" id="UP000482578"/>
    </source>
</evidence>
<organism evidence="2 3">
    <name type="scientific">Crenobacter caeni</name>
    <dbReference type="NCBI Taxonomy" id="2705474"/>
    <lineage>
        <taxon>Bacteria</taxon>
        <taxon>Pseudomonadati</taxon>
        <taxon>Pseudomonadota</taxon>
        <taxon>Betaproteobacteria</taxon>
        <taxon>Neisseriales</taxon>
        <taxon>Neisseriaceae</taxon>
        <taxon>Crenobacter</taxon>
    </lineage>
</organism>
<reference evidence="2 3" key="1">
    <citation type="submission" date="2020-02" db="EMBL/GenBank/DDBJ databases">
        <authorList>
            <person name="Yang Z."/>
        </authorList>
    </citation>
    <scope>NUCLEOTIDE SEQUENCE [LARGE SCALE GENOMIC DNA]</scope>
    <source>
        <strain evidence="2 3">HX-7-9</strain>
    </source>
</reference>
<proteinExistence type="predicted"/>
<dbReference type="Proteomes" id="UP000482578">
    <property type="component" value="Unassembled WGS sequence"/>
</dbReference>
<feature type="region of interest" description="Disordered" evidence="1">
    <location>
        <begin position="73"/>
        <end position="138"/>
    </location>
</feature>
<dbReference type="AlphaFoldDB" id="A0A6B2KPC8"/>